<protein>
    <submittedName>
        <fullName evidence="1">CLUMA_CG011887, isoform A</fullName>
    </submittedName>
</protein>
<sequence>MEGKHIFCKAFVVKHRKNKLEENLNFQNNHMLSSFICEDSKKKVWSVSNASFIIKNKLYTSSLLTESLVH</sequence>
<reference evidence="1 2" key="1">
    <citation type="submission" date="2015-04" db="EMBL/GenBank/DDBJ databases">
        <authorList>
            <person name="Syromyatnikov M.Y."/>
            <person name="Popov V.N."/>
        </authorList>
    </citation>
    <scope>NUCLEOTIDE SEQUENCE [LARGE SCALE GENOMIC DNA]</scope>
</reference>
<keyword evidence="2" id="KW-1185">Reference proteome</keyword>
<evidence type="ECO:0000313" key="1">
    <source>
        <dbReference type="EMBL" id="CRK98536.1"/>
    </source>
</evidence>
<proteinExistence type="predicted"/>
<accession>A0A1J1IE98</accession>
<organism evidence="1 2">
    <name type="scientific">Clunio marinus</name>
    <dbReference type="NCBI Taxonomy" id="568069"/>
    <lineage>
        <taxon>Eukaryota</taxon>
        <taxon>Metazoa</taxon>
        <taxon>Ecdysozoa</taxon>
        <taxon>Arthropoda</taxon>
        <taxon>Hexapoda</taxon>
        <taxon>Insecta</taxon>
        <taxon>Pterygota</taxon>
        <taxon>Neoptera</taxon>
        <taxon>Endopterygota</taxon>
        <taxon>Diptera</taxon>
        <taxon>Nematocera</taxon>
        <taxon>Chironomoidea</taxon>
        <taxon>Chironomidae</taxon>
        <taxon>Clunio</taxon>
    </lineage>
</organism>
<gene>
    <name evidence="1" type="ORF">CLUMA_CG011887</name>
</gene>
<evidence type="ECO:0000313" key="2">
    <source>
        <dbReference type="Proteomes" id="UP000183832"/>
    </source>
</evidence>
<dbReference type="Proteomes" id="UP000183832">
    <property type="component" value="Unassembled WGS sequence"/>
</dbReference>
<dbReference type="AlphaFoldDB" id="A0A1J1IE98"/>
<name>A0A1J1IE98_9DIPT</name>
<dbReference type="EMBL" id="CVRI01000047">
    <property type="protein sequence ID" value="CRK98536.1"/>
    <property type="molecule type" value="Genomic_DNA"/>
</dbReference>